<dbReference type="STRING" id="4829.A0A168S1Q7"/>
<dbReference type="InterPro" id="IPR008942">
    <property type="entry name" value="ENTH_VHS"/>
</dbReference>
<proteinExistence type="predicted"/>
<gene>
    <name evidence="2" type="primary">ABSGL_13329.1 scaffold 13659</name>
</gene>
<dbReference type="PANTHER" id="PTHR47789:SF1">
    <property type="entry name" value="LAS SEVENTEEN-BINDING PROTEIN 5"/>
    <property type="match status" value="1"/>
</dbReference>
<evidence type="ECO:0000313" key="2">
    <source>
        <dbReference type="EMBL" id="SAM07686.1"/>
    </source>
</evidence>
<dbReference type="GO" id="GO:0007015">
    <property type="term" value="P:actin filament organization"/>
    <property type="evidence" value="ECO:0007669"/>
    <property type="project" value="InterPro"/>
</dbReference>
<protein>
    <recommendedName>
        <fullName evidence="1">VHS domain-containing protein</fullName>
    </recommendedName>
</protein>
<feature type="domain" description="VHS" evidence="1">
    <location>
        <begin position="23"/>
        <end position="125"/>
    </location>
</feature>
<dbReference type="Proteomes" id="UP000078561">
    <property type="component" value="Unassembled WGS sequence"/>
</dbReference>
<dbReference type="GO" id="GO:0051666">
    <property type="term" value="P:actin cortical patch localization"/>
    <property type="evidence" value="ECO:0007669"/>
    <property type="project" value="TreeGrafter"/>
</dbReference>
<dbReference type="GO" id="GO:0030479">
    <property type="term" value="C:actin cortical patch"/>
    <property type="evidence" value="ECO:0007669"/>
    <property type="project" value="TreeGrafter"/>
</dbReference>
<reference evidence="2" key="1">
    <citation type="submission" date="2016-04" db="EMBL/GenBank/DDBJ databases">
        <authorList>
            <person name="Evans L.H."/>
            <person name="Alamgir A."/>
            <person name="Owens N."/>
            <person name="Weber N.D."/>
            <person name="Virtaneva K."/>
            <person name="Barbian K."/>
            <person name="Babar A."/>
            <person name="Rosenke K."/>
        </authorList>
    </citation>
    <scope>NUCLEOTIDE SEQUENCE [LARGE SCALE GENOMIC DNA]</scope>
    <source>
        <strain evidence="2">CBS 101.48</strain>
    </source>
</reference>
<accession>A0A168S1Q7</accession>
<dbReference type="GO" id="GO:0006897">
    <property type="term" value="P:endocytosis"/>
    <property type="evidence" value="ECO:0007669"/>
    <property type="project" value="InterPro"/>
</dbReference>
<dbReference type="InterPro" id="IPR002014">
    <property type="entry name" value="VHS_dom"/>
</dbReference>
<sequence>MRFFREEPTSITVAIDRLSNMYEMEWFTFQHLMESIAMQEQGPKEALDVIQKRLKHGTCHQQLRLLEVLNYLVERSHLLSHAVATPKLKSRLKAMMKSKADPKVKSHIEVLLEMWIRKYSGQEPKVIKFATCIIQLGQNRALDKSDLYRHNPSSTTELVTSSEPMFMVDPYPRATGKSIDTSLTSSLAGFSPFSRRYQNLSSSGRHVKSPL</sequence>
<dbReference type="GO" id="GO:0035091">
    <property type="term" value="F:phosphatidylinositol binding"/>
    <property type="evidence" value="ECO:0007669"/>
    <property type="project" value="InterPro"/>
</dbReference>
<dbReference type="GO" id="GO:0043130">
    <property type="term" value="F:ubiquitin binding"/>
    <property type="evidence" value="ECO:0007669"/>
    <property type="project" value="InterPro"/>
</dbReference>
<dbReference type="InParanoid" id="A0A168S1Q7"/>
<organism evidence="2">
    <name type="scientific">Absidia glauca</name>
    <name type="common">Pin mould</name>
    <dbReference type="NCBI Taxonomy" id="4829"/>
    <lineage>
        <taxon>Eukaryota</taxon>
        <taxon>Fungi</taxon>
        <taxon>Fungi incertae sedis</taxon>
        <taxon>Mucoromycota</taxon>
        <taxon>Mucoromycotina</taxon>
        <taxon>Mucoromycetes</taxon>
        <taxon>Mucorales</taxon>
        <taxon>Cunninghamellaceae</taxon>
        <taxon>Absidia</taxon>
    </lineage>
</organism>
<dbReference type="PANTHER" id="PTHR47789">
    <property type="entry name" value="LAS SEVENTEEN-BINDING PROTEIN 5"/>
    <property type="match status" value="1"/>
</dbReference>
<dbReference type="PROSITE" id="PS50179">
    <property type="entry name" value="VHS"/>
    <property type="match status" value="1"/>
</dbReference>
<dbReference type="GO" id="GO:0007034">
    <property type="term" value="P:vacuolar transport"/>
    <property type="evidence" value="ECO:0007669"/>
    <property type="project" value="UniProtKB-ARBA"/>
</dbReference>
<dbReference type="AlphaFoldDB" id="A0A168S1Q7"/>
<evidence type="ECO:0000259" key="1">
    <source>
        <dbReference type="PROSITE" id="PS50179"/>
    </source>
</evidence>
<dbReference type="Pfam" id="PF00790">
    <property type="entry name" value="VHS"/>
    <property type="match status" value="1"/>
</dbReference>
<keyword evidence="3" id="KW-1185">Reference proteome</keyword>
<dbReference type="SUPFAM" id="SSF48464">
    <property type="entry name" value="ENTH/VHS domain"/>
    <property type="match status" value="1"/>
</dbReference>
<dbReference type="EMBL" id="LT554760">
    <property type="protein sequence ID" value="SAM07686.1"/>
    <property type="molecule type" value="Genomic_DNA"/>
</dbReference>
<dbReference type="Gene3D" id="1.25.40.90">
    <property type="match status" value="1"/>
</dbReference>
<evidence type="ECO:0000313" key="3">
    <source>
        <dbReference type="Proteomes" id="UP000078561"/>
    </source>
</evidence>
<dbReference type="OrthoDB" id="10068368at2759"/>
<name>A0A168S1Q7_ABSGL</name>
<dbReference type="InterPro" id="IPR045007">
    <property type="entry name" value="LSB5"/>
</dbReference>